<keyword evidence="2" id="KW-1185">Reference proteome</keyword>
<protein>
    <submittedName>
        <fullName evidence="1">HPF/RaiA family ribosome-associated protein</fullName>
    </submittedName>
</protein>
<dbReference type="RefSeq" id="WP_209140030.1">
    <property type="nucleotide sequence ID" value="NZ_JAGHKO010000004.1"/>
</dbReference>
<organism evidence="1 2">
    <name type="scientific">Niastella soli</name>
    <dbReference type="NCBI Taxonomy" id="2821487"/>
    <lineage>
        <taxon>Bacteria</taxon>
        <taxon>Pseudomonadati</taxon>
        <taxon>Bacteroidota</taxon>
        <taxon>Chitinophagia</taxon>
        <taxon>Chitinophagales</taxon>
        <taxon>Chitinophagaceae</taxon>
        <taxon>Niastella</taxon>
    </lineage>
</organism>
<dbReference type="Gene3D" id="3.30.160.100">
    <property type="entry name" value="Ribosome hibernation promotion factor-like"/>
    <property type="match status" value="1"/>
</dbReference>
<accession>A0ABS3YVL7</accession>
<evidence type="ECO:0000313" key="1">
    <source>
        <dbReference type="EMBL" id="MBO9201974.1"/>
    </source>
</evidence>
<dbReference type="InterPro" id="IPR003489">
    <property type="entry name" value="RHF/RaiA"/>
</dbReference>
<name>A0ABS3YVL7_9BACT</name>
<evidence type="ECO:0000313" key="2">
    <source>
        <dbReference type="Proteomes" id="UP000677244"/>
    </source>
</evidence>
<sequence>MKLNFKSPDVKLDLNLDGLLHNKFARLEKIFDRIVGLDVFLRKIDSGKKDKYEMEGRVFIPNTSFFCREKGKSIEEVISNVMENLTRQLRWKKEERVEIW</sequence>
<comment type="caution">
    <text evidence="1">The sequence shown here is derived from an EMBL/GenBank/DDBJ whole genome shotgun (WGS) entry which is preliminary data.</text>
</comment>
<dbReference type="EMBL" id="JAGHKO010000004">
    <property type="protein sequence ID" value="MBO9201974.1"/>
    <property type="molecule type" value="Genomic_DNA"/>
</dbReference>
<dbReference type="Pfam" id="PF02482">
    <property type="entry name" value="Ribosomal_S30AE"/>
    <property type="match status" value="1"/>
</dbReference>
<gene>
    <name evidence="1" type="ORF">J7I42_16940</name>
</gene>
<reference evidence="1 2" key="1">
    <citation type="submission" date="2021-03" db="EMBL/GenBank/DDBJ databases">
        <title>Assistant Professor.</title>
        <authorList>
            <person name="Huq M.A."/>
        </authorList>
    </citation>
    <scope>NUCLEOTIDE SEQUENCE [LARGE SCALE GENOMIC DNA]</scope>
    <source>
        <strain evidence="1 2">MAH-29</strain>
    </source>
</reference>
<dbReference type="SUPFAM" id="SSF69754">
    <property type="entry name" value="Ribosome binding protein Y (YfiA homologue)"/>
    <property type="match status" value="1"/>
</dbReference>
<proteinExistence type="predicted"/>
<dbReference type="Proteomes" id="UP000677244">
    <property type="component" value="Unassembled WGS sequence"/>
</dbReference>
<dbReference type="InterPro" id="IPR036567">
    <property type="entry name" value="RHF-like"/>
</dbReference>